<organism evidence="2 3">
    <name type="scientific">Tateyamaria omphalii</name>
    <dbReference type="NCBI Taxonomy" id="299262"/>
    <lineage>
        <taxon>Bacteria</taxon>
        <taxon>Pseudomonadati</taxon>
        <taxon>Pseudomonadota</taxon>
        <taxon>Alphaproteobacteria</taxon>
        <taxon>Rhodobacterales</taxon>
        <taxon>Roseobacteraceae</taxon>
        <taxon>Tateyamaria</taxon>
    </lineage>
</organism>
<geneLocation type="plasmid" evidence="2 3">
    <name>pDOK1-4-6</name>
</geneLocation>
<protein>
    <recommendedName>
        <fullName evidence="1">DnaA N-terminal domain-containing protein</fullName>
    </recommendedName>
</protein>
<evidence type="ECO:0000313" key="2">
    <source>
        <dbReference type="EMBL" id="APX14328.1"/>
    </source>
</evidence>
<dbReference type="RefSeq" id="WP_076630899.1">
    <property type="nucleotide sequence ID" value="NZ_CP019318.1"/>
</dbReference>
<dbReference type="InterPro" id="IPR038454">
    <property type="entry name" value="DnaA_N_sf"/>
</dbReference>
<dbReference type="OrthoDB" id="7657434at2"/>
<evidence type="ECO:0000259" key="1">
    <source>
        <dbReference type="Pfam" id="PF11638"/>
    </source>
</evidence>
<dbReference type="InterPro" id="IPR024633">
    <property type="entry name" value="DnaA_N_dom"/>
</dbReference>
<dbReference type="Proteomes" id="UP000186336">
    <property type="component" value="Plasmid pDOK1-4-6"/>
</dbReference>
<dbReference type="AlphaFoldDB" id="A0A1P8N261"/>
<accession>A0A1P8N261</accession>
<dbReference type="Pfam" id="PF11638">
    <property type="entry name" value="DnaA_N"/>
    <property type="match status" value="1"/>
</dbReference>
<proteinExistence type="predicted"/>
<evidence type="ECO:0000313" key="3">
    <source>
        <dbReference type="Proteomes" id="UP000186336"/>
    </source>
</evidence>
<name>A0A1P8N261_9RHOB</name>
<dbReference type="EMBL" id="CP019318">
    <property type="protein sequence ID" value="APX14328.1"/>
    <property type="molecule type" value="Genomic_DNA"/>
</dbReference>
<reference evidence="2 3" key="1">
    <citation type="submission" date="2017-01" db="EMBL/GenBank/DDBJ databases">
        <title>Complete genome of Tateyamaria omphalii DOK1-4 isolated from seawater in Dokdo.</title>
        <authorList>
            <person name="Kim J.H."/>
            <person name="Chi W.-J."/>
        </authorList>
    </citation>
    <scope>NUCLEOTIDE SEQUENCE [LARGE SCALE GENOMIC DNA]</scope>
    <source>
        <strain evidence="2 3">DOK1-4</strain>
        <plasmid evidence="2 3">pDOK1-4-6</plasmid>
    </source>
</reference>
<dbReference type="Gene3D" id="3.30.300.180">
    <property type="match status" value="1"/>
</dbReference>
<keyword evidence="2" id="KW-0614">Plasmid</keyword>
<sequence length="235" mass="26246">MTSAPLQNATRLTGPGAASFKYDLLAGLSVVGLASPGVTMTSMTRLISLLTARYNWKRDELCVGQREMARMWSVNERTVKREIKRLTGLEILVCTRPGVRGRVAAYRLNIARILELSEPGWALIGPDFEQRMRERVGNTAVKVISLQDYVNARVGPAEADGQAPWDRVREDLAHTDTAVFAAWFDRLEFEGFVDGTLTLKAPSRFVERYIETHLAQQLRSAVETEFGAMRALVFA</sequence>
<dbReference type="KEGG" id="tom:BWR18_21010"/>
<keyword evidence="3" id="KW-1185">Reference proteome</keyword>
<gene>
    <name evidence="2" type="ORF">BWR18_21010</name>
</gene>
<feature type="domain" description="DnaA N-terminal" evidence="1">
    <location>
        <begin position="163"/>
        <end position="222"/>
    </location>
</feature>